<dbReference type="FunFam" id="3.30.465.10:FF:000001">
    <property type="entry name" value="D-2-hydroxyglutarate dehydrogenase, mitochondrial"/>
    <property type="match status" value="1"/>
</dbReference>
<evidence type="ECO:0000259" key="6">
    <source>
        <dbReference type="PROSITE" id="PS51387"/>
    </source>
</evidence>
<dbReference type="GO" id="GO:0005739">
    <property type="term" value="C:mitochondrion"/>
    <property type="evidence" value="ECO:0007669"/>
    <property type="project" value="TreeGrafter"/>
</dbReference>
<dbReference type="InterPro" id="IPR016171">
    <property type="entry name" value="Vanillyl_alc_oxidase_C-sub2"/>
</dbReference>
<dbReference type="PANTHER" id="PTHR43716">
    <property type="entry name" value="D-2-HYDROXYGLUTARATE DEHYDROGENASE, MITOCHONDRIAL"/>
    <property type="match status" value="1"/>
</dbReference>
<dbReference type="InterPro" id="IPR016164">
    <property type="entry name" value="FAD-linked_Oxase-like_C"/>
</dbReference>
<dbReference type="SUPFAM" id="SSF55103">
    <property type="entry name" value="FAD-linked oxidases, C-terminal domain"/>
    <property type="match status" value="1"/>
</dbReference>
<evidence type="ECO:0000256" key="3">
    <source>
        <dbReference type="ARBA" id="ARBA00022630"/>
    </source>
</evidence>
<dbReference type="InterPro" id="IPR016166">
    <property type="entry name" value="FAD-bd_PCMH"/>
</dbReference>
<dbReference type="GO" id="GO:0016491">
    <property type="term" value="F:oxidoreductase activity"/>
    <property type="evidence" value="ECO:0007669"/>
    <property type="project" value="UniProtKB-KW"/>
</dbReference>
<dbReference type="GO" id="GO:0071949">
    <property type="term" value="F:FAD binding"/>
    <property type="evidence" value="ECO:0007669"/>
    <property type="project" value="InterPro"/>
</dbReference>
<dbReference type="EMBL" id="HBGW01022972">
    <property type="protein sequence ID" value="CAD9537233.1"/>
    <property type="molecule type" value="Transcribed_RNA"/>
</dbReference>
<evidence type="ECO:0000256" key="1">
    <source>
        <dbReference type="ARBA" id="ARBA00001974"/>
    </source>
</evidence>
<dbReference type="FunFam" id="3.30.70.2740:FF:000002">
    <property type="entry name" value="D-2-hydroxyglutarate dehydrogenase mitochondrial"/>
    <property type="match status" value="1"/>
</dbReference>
<evidence type="ECO:0000256" key="4">
    <source>
        <dbReference type="ARBA" id="ARBA00022827"/>
    </source>
</evidence>
<dbReference type="InterPro" id="IPR004113">
    <property type="entry name" value="FAD-bd_oxidored_4_C"/>
</dbReference>
<evidence type="ECO:0000256" key="2">
    <source>
        <dbReference type="ARBA" id="ARBA00008000"/>
    </source>
</evidence>
<comment type="similarity">
    <text evidence="2">Belongs to the FAD-binding oxidoreductase/transferase type 4 family.</text>
</comment>
<dbReference type="Gene3D" id="3.30.465.10">
    <property type="match status" value="1"/>
</dbReference>
<dbReference type="Gene3D" id="3.30.70.2740">
    <property type="match status" value="1"/>
</dbReference>
<dbReference type="SUPFAM" id="SSF56176">
    <property type="entry name" value="FAD-binding/transporter-associated domain-like"/>
    <property type="match status" value="1"/>
</dbReference>
<gene>
    <name evidence="7" type="ORF">BRAN1462_LOCUS14560</name>
</gene>
<dbReference type="Pfam" id="PF02913">
    <property type="entry name" value="FAD-oxidase_C"/>
    <property type="match status" value="1"/>
</dbReference>
<comment type="cofactor">
    <cofactor evidence="1">
        <name>FAD</name>
        <dbReference type="ChEBI" id="CHEBI:57692"/>
    </cofactor>
</comment>
<dbReference type="PROSITE" id="PS51387">
    <property type="entry name" value="FAD_PCMH"/>
    <property type="match status" value="1"/>
</dbReference>
<dbReference type="InterPro" id="IPR051264">
    <property type="entry name" value="FAD-oxidored/transferase_4"/>
</dbReference>
<dbReference type="Gene3D" id="1.10.45.10">
    <property type="entry name" value="Vanillyl-alcohol Oxidase, Chain A, domain 4"/>
    <property type="match status" value="1"/>
</dbReference>
<dbReference type="InterPro" id="IPR006094">
    <property type="entry name" value="Oxid_FAD_bind_N"/>
</dbReference>
<proteinExistence type="inferred from homology"/>
<keyword evidence="3" id="KW-0285">Flavoprotein</keyword>
<keyword evidence="4" id="KW-0274">FAD</keyword>
<dbReference type="PANTHER" id="PTHR43716:SF1">
    <property type="entry name" value="D-2-HYDROXYGLUTARATE DEHYDROGENASE, MITOCHONDRIAL"/>
    <property type="match status" value="1"/>
</dbReference>
<keyword evidence="5" id="KW-0560">Oxidoreductase</keyword>
<dbReference type="FunFam" id="1.10.45.10:FF:000001">
    <property type="entry name" value="D-lactate dehydrogenase mitochondrial"/>
    <property type="match status" value="1"/>
</dbReference>
<dbReference type="InterPro" id="IPR036318">
    <property type="entry name" value="FAD-bd_PCMH-like_sf"/>
</dbReference>
<dbReference type="Pfam" id="PF01565">
    <property type="entry name" value="FAD_binding_4"/>
    <property type="match status" value="1"/>
</dbReference>
<sequence>MSAQLRRVLLGGGGLARSAGRRRTAAPAVNACAASGRCSMPLAATASAAVGPWRSGRRGNANAVPPLTAERYPIQRGDFAEVTDEDLAFFKSVLPEADVLVADDAEGGGLEAFNVDWLGTVRGRSRVVLRPRTTEQVSQVMRHCHQRKLAVCPQGGNTGLVGGSVPVFDEVVISTNKMNTIIDIDDYTGIMTCEAGCVLEQVDAKLAEKGLRMPLDLGAKGSCQLGGNVATNAGGLRLLRYGSLHGTVIGAEFVLADGTIVDTLSKMRKDNTGSYLRQLVIGSEGTLGLITKLAIACPPLPKSENVAFLACSSFAAVLNLFKEAKANLGEILSAYEFLDSECVSVLGKWTGVSSPLESEAPFYVLIETAGSDAAHDEEKLHRFLEQTMENGLVDDGTVASEPSKIRAIWDVRERITEALKHDGYVYKYDISLPLPKLYDVVEDTRKRFQGDDGVTRVVGFGHMGDGNLHLNITGPEYKKDVMDSLEPWLWEWTSNVRGSISAEHGIGFKKRDVIGFSKTAEAVELMATLKKTMDPQGILNPYKMVQVPGGP</sequence>
<dbReference type="AlphaFoldDB" id="A0A7S2J429"/>
<protein>
    <recommendedName>
        <fullName evidence="6">FAD-binding PCMH-type domain-containing protein</fullName>
    </recommendedName>
</protein>
<dbReference type="Gene3D" id="3.30.43.10">
    <property type="entry name" value="Uridine Diphospho-n-acetylenolpyruvylglucosamine Reductase, domain 2"/>
    <property type="match status" value="1"/>
</dbReference>
<dbReference type="InterPro" id="IPR016167">
    <property type="entry name" value="FAD-bd_PCMH_sub1"/>
</dbReference>
<dbReference type="InterPro" id="IPR016169">
    <property type="entry name" value="FAD-bd_PCMH_sub2"/>
</dbReference>
<accession>A0A7S2J429</accession>
<dbReference type="FunFam" id="3.30.70.2190:FF:000001">
    <property type="entry name" value="D-2-hydroxyglutarate dehydrogenase mitochondrial"/>
    <property type="match status" value="1"/>
</dbReference>
<name>A0A7S2J429_9DINO</name>
<evidence type="ECO:0000256" key="5">
    <source>
        <dbReference type="ARBA" id="ARBA00023002"/>
    </source>
</evidence>
<dbReference type="Gene3D" id="3.30.70.2190">
    <property type="match status" value="1"/>
</dbReference>
<evidence type="ECO:0000313" key="7">
    <source>
        <dbReference type="EMBL" id="CAD9537233.1"/>
    </source>
</evidence>
<feature type="domain" description="FAD-binding PCMH-type" evidence="6">
    <location>
        <begin position="120"/>
        <end position="300"/>
    </location>
</feature>
<reference evidence="7" key="1">
    <citation type="submission" date="2021-01" db="EMBL/GenBank/DDBJ databases">
        <authorList>
            <person name="Corre E."/>
            <person name="Pelletier E."/>
            <person name="Niang G."/>
            <person name="Scheremetjew M."/>
            <person name="Finn R."/>
            <person name="Kale V."/>
            <person name="Holt S."/>
            <person name="Cochrane G."/>
            <person name="Meng A."/>
            <person name="Brown T."/>
            <person name="Cohen L."/>
        </authorList>
    </citation>
    <scope>NUCLEOTIDE SEQUENCE</scope>
    <source>
        <strain evidence="7">RCC3387</strain>
    </source>
</reference>
<organism evidence="7">
    <name type="scientific">Zooxanthella nutricula</name>
    <dbReference type="NCBI Taxonomy" id="1333877"/>
    <lineage>
        <taxon>Eukaryota</taxon>
        <taxon>Sar</taxon>
        <taxon>Alveolata</taxon>
        <taxon>Dinophyceae</taxon>
        <taxon>Peridiniales</taxon>
        <taxon>Peridiniales incertae sedis</taxon>
        <taxon>Zooxanthella</taxon>
    </lineage>
</organism>
<dbReference type="FunFam" id="3.30.43.10:FF:000002">
    <property type="entry name" value="D-2-hydroxyglutarate dehydrogenase, mitochondrial"/>
    <property type="match status" value="1"/>
</dbReference>